<dbReference type="InterPro" id="IPR017441">
    <property type="entry name" value="Protein_kinase_ATP_BS"/>
</dbReference>
<dbReference type="EMBL" id="QXJM01000040">
    <property type="protein sequence ID" value="RIE01680.1"/>
    <property type="molecule type" value="Genomic_DNA"/>
</dbReference>
<comment type="caution">
    <text evidence="4">The sequence shown here is derived from an EMBL/GenBank/DDBJ whole genome shotgun (WGS) entry which is preliminary data.</text>
</comment>
<evidence type="ECO:0000256" key="1">
    <source>
        <dbReference type="PROSITE-ProRule" id="PRU10141"/>
    </source>
</evidence>
<dbReference type="OrthoDB" id="583109at2"/>
<sequence length="300" mass="33569">MPSGTTVKGIWNGRIYRLERLLGTGANGHVYLAANGRSQYAMKLGFEVTDLQGEANVLASLDHAERGRPPFLLDVDDFELNGRKVPFYVMRVVPGMPASAYLSKRGSEWLGVIGHRLLERLSQLHDAGWVFGDIKNENVLVHDYGKVGLVDYGGVTAIGRSVRQFTEIYDRGYWSAGSRTAEPSYDWFAAAMLWVHATDGKRLIRLTETLLPQNRHPRELLKLVRTNPHLRPVETWMERAFAGQFQDTADACLHWRSCLRQADRDALAASGGKVMGWMTGLFAASLVLFVSAAAVWLLFY</sequence>
<protein>
    <submittedName>
        <fullName evidence="4">Serine/threonine protein kinase</fullName>
    </submittedName>
</protein>
<keyword evidence="2" id="KW-1133">Transmembrane helix</keyword>
<proteinExistence type="predicted"/>
<keyword evidence="2" id="KW-0472">Membrane</keyword>
<feature type="binding site" evidence="1">
    <location>
        <position position="43"/>
    </location>
    <ligand>
        <name>ATP</name>
        <dbReference type="ChEBI" id="CHEBI:30616"/>
    </ligand>
</feature>
<keyword evidence="1" id="KW-0067">ATP-binding</keyword>
<reference evidence="4 5" key="1">
    <citation type="submission" date="2018-09" db="EMBL/GenBank/DDBJ databases">
        <title>Cohnella cavernae sp. nov., isolated from a karst cave.</title>
        <authorList>
            <person name="Zhu H."/>
        </authorList>
    </citation>
    <scope>NUCLEOTIDE SEQUENCE [LARGE SCALE GENOMIC DNA]</scope>
    <source>
        <strain evidence="4 5">K2E09-144</strain>
    </source>
</reference>
<evidence type="ECO:0000259" key="3">
    <source>
        <dbReference type="PROSITE" id="PS50011"/>
    </source>
</evidence>
<keyword evidence="4" id="KW-0808">Transferase</keyword>
<dbReference type="Gene3D" id="1.10.510.10">
    <property type="entry name" value="Transferase(Phosphotransferase) domain 1"/>
    <property type="match status" value="1"/>
</dbReference>
<dbReference type="InterPro" id="IPR000719">
    <property type="entry name" value="Prot_kinase_dom"/>
</dbReference>
<dbReference type="AlphaFoldDB" id="A0A398CGT4"/>
<dbReference type="Proteomes" id="UP000266340">
    <property type="component" value="Unassembled WGS sequence"/>
</dbReference>
<dbReference type="PROSITE" id="PS00107">
    <property type="entry name" value="PROTEIN_KINASE_ATP"/>
    <property type="match status" value="1"/>
</dbReference>
<keyword evidence="4" id="KW-0418">Kinase</keyword>
<dbReference type="InterPro" id="IPR011009">
    <property type="entry name" value="Kinase-like_dom_sf"/>
</dbReference>
<dbReference type="GO" id="GO:0005524">
    <property type="term" value="F:ATP binding"/>
    <property type="evidence" value="ECO:0007669"/>
    <property type="project" value="UniProtKB-UniRule"/>
</dbReference>
<gene>
    <name evidence="4" type="ORF">D3H35_23500</name>
</gene>
<dbReference type="Pfam" id="PF00069">
    <property type="entry name" value="Pkinase"/>
    <property type="match status" value="1"/>
</dbReference>
<name>A0A398CGT4_9BACL</name>
<organism evidence="4 5">
    <name type="scientific">Cohnella faecalis</name>
    <dbReference type="NCBI Taxonomy" id="2315694"/>
    <lineage>
        <taxon>Bacteria</taxon>
        <taxon>Bacillati</taxon>
        <taxon>Bacillota</taxon>
        <taxon>Bacilli</taxon>
        <taxon>Bacillales</taxon>
        <taxon>Paenibacillaceae</taxon>
        <taxon>Cohnella</taxon>
    </lineage>
</organism>
<feature type="domain" description="Protein kinase" evidence="3">
    <location>
        <begin position="16"/>
        <end position="278"/>
    </location>
</feature>
<keyword evidence="2" id="KW-0812">Transmembrane</keyword>
<accession>A0A398CGT4</accession>
<evidence type="ECO:0000256" key="2">
    <source>
        <dbReference type="SAM" id="Phobius"/>
    </source>
</evidence>
<evidence type="ECO:0000313" key="5">
    <source>
        <dbReference type="Proteomes" id="UP000266340"/>
    </source>
</evidence>
<feature type="transmembrane region" description="Helical" evidence="2">
    <location>
        <begin position="274"/>
        <end position="299"/>
    </location>
</feature>
<dbReference type="GO" id="GO:0004674">
    <property type="term" value="F:protein serine/threonine kinase activity"/>
    <property type="evidence" value="ECO:0007669"/>
    <property type="project" value="UniProtKB-KW"/>
</dbReference>
<keyword evidence="5" id="KW-1185">Reference proteome</keyword>
<dbReference type="SMART" id="SM00220">
    <property type="entry name" value="S_TKc"/>
    <property type="match status" value="1"/>
</dbReference>
<dbReference type="PROSITE" id="PS50011">
    <property type="entry name" value="PROTEIN_KINASE_DOM"/>
    <property type="match status" value="1"/>
</dbReference>
<evidence type="ECO:0000313" key="4">
    <source>
        <dbReference type="EMBL" id="RIE01680.1"/>
    </source>
</evidence>
<keyword evidence="1" id="KW-0547">Nucleotide-binding</keyword>
<keyword evidence="4" id="KW-0723">Serine/threonine-protein kinase</keyword>
<dbReference type="SUPFAM" id="SSF56112">
    <property type="entry name" value="Protein kinase-like (PK-like)"/>
    <property type="match status" value="1"/>
</dbReference>